<reference evidence="3" key="1">
    <citation type="submission" date="2017-10" db="EMBL/GenBank/DDBJ databases">
        <title>Transcriptome Assembly of Sugarcane Aphid Adults.</title>
        <authorList>
            <person name="Scully E.D."/>
            <person name="Palmer N.A."/>
            <person name="Geib S.M."/>
            <person name="Sarath G."/>
            <person name="Sattler S.E."/>
        </authorList>
    </citation>
    <scope>NUCLEOTIDE SEQUENCE</scope>
    <source>
        <tissue evidence="3">Whole body</tissue>
    </source>
</reference>
<organism evidence="3">
    <name type="scientific">Melanaphis sacchari</name>
    <dbReference type="NCBI Taxonomy" id="742174"/>
    <lineage>
        <taxon>Eukaryota</taxon>
        <taxon>Metazoa</taxon>
        <taxon>Ecdysozoa</taxon>
        <taxon>Arthropoda</taxon>
        <taxon>Hexapoda</taxon>
        <taxon>Insecta</taxon>
        <taxon>Pterygota</taxon>
        <taxon>Neoptera</taxon>
        <taxon>Paraneoptera</taxon>
        <taxon>Hemiptera</taxon>
        <taxon>Sternorrhyncha</taxon>
        <taxon>Aphidomorpha</taxon>
        <taxon>Aphidoidea</taxon>
        <taxon>Aphididae</taxon>
        <taxon>Aphidini</taxon>
        <taxon>Melanaphis</taxon>
    </lineage>
</organism>
<dbReference type="InterPro" id="IPR027417">
    <property type="entry name" value="P-loop_NTPase"/>
</dbReference>
<dbReference type="SUPFAM" id="SSF52540">
    <property type="entry name" value="P-loop containing nucleoside triphosphate hydrolases"/>
    <property type="match status" value="1"/>
</dbReference>
<keyword evidence="3" id="KW-0067">ATP-binding</keyword>
<dbReference type="GO" id="GO:0005634">
    <property type="term" value="C:nucleus"/>
    <property type="evidence" value="ECO:0007669"/>
    <property type="project" value="TreeGrafter"/>
</dbReference>
<dbReference type="Pfam" id="PF00270">
    <property type="entry name" value="DEAD"/>
    <property type="match status" value="1"/>
</dbReference>
<keyword evidence="3" id="KW-0347">Helicase</keyword>
<dbReference type="GO" id="GO:0009378">
    <property type="term" value="F:four-way junction helicase activity"/>
    <property type="evidence" value="ECO:0007669"/>
    <property type="project" value="TreeGrafter"/>
</dbReference>
<keyword evidence="3" id="KW-0547">Nucleotide-binding</keyword>
<evidence type="ECO:0000259" key="2">
    <source>
        <dbReference type="Pfam" id="PF00270"/>
    </source>
</evidence>
<dbReference type="GO" id="GO:0005694">
    <property type="term" value="C:chromosome"/>
    <property type="evidence" value="ECO:0007669"/>
    <property type="project" value="TreeGrafter"/>
</dbReference>
<comment type="similarity">
    <text evidence="1">Belongs to the helicase family. RecQ subfamily.</text>
</comment>
<dbReference type="GO" id="GO:0000724">
    <property type="term" value="P:double-strand break repair via homologous recombination"/>
    <property type="evidence" value="ECO:0007669"/>
    <property type="project" value="TreeGrafter"/>
</dbReference>
<accession>A0A2H8TLF0</accession>
<feature type="domain" description="DEAD/DEAH-box helicase" evidence="2">
    <location>
        <begin position="40"/>
        <end position="177"/>
    </location>
</feature>
<proteinExistence type="inferred from homology"/>
<dbReference type="PANTHER" id="PTHR13710">
    <property type="entry name" value="DNA HELICASE RECQ FAMILY MEMBER"/>
    <property type="match status" value="1"/>
</dbReference>
<dbReference type="GO" id="GO:0005737">
    <property type="term" value="C:cytoplasm"/>
    <property type="evidence" value="ECO:0007669"/>
    <property type="project" value="TreeGrafter"/>
</dbReference>
<dbReference type="GO" id="GO:0005524">
    <property type="term" value="F:ATP binding"/>
    <property type="evidence" value="ECO:0007669"/>
    <property type="project" value="InterPro"/>
</dbReference>
<dbReference type="InterPro" id="IPR011545">
    <property type="entry name" value="DEAD/DEAH_box_helicase_dom"/>
</dbReference>
<dbReference type="PANTHER" id="PTHR13710:SF152">
    <property type="entry name" value="ATP-DEPENDENT DNA HELICASE Q5"/>
    <property type="match status" value="1"/>
</dbReference>
<dbReference type="AlphaFoldDB" id="A0A2H8TLF0"/>
<keyword evidence="3" id="KW-0378">Hydrolase</keyword>
<sequence length="251" mass="29669">MVLNSPELYNNNIPLTVPEDSVLNSLMYDFFSYRYFKNKEQRRMIIRMLKRDSDIILSLPKNCGRTMCFQLPMLITERKVSIVFVGLKSRIEGQMNRLRRGNHCVEFIDSSTNARGWTRIVNKIQRYCRMLSGKNIVLYMTPDIAQTVLFQKFVHYLVNQNQLGYLVVDESYHEDYWFLNSAREYRGLRKLKKKYENIPWIVAISNGNTNVIARIKTTLCLGARRNGLPRDEIPCFGLFNYTLVFRGFRQF</sequence>
<dbReference type="Gene3D" id="3.40.50.300">
    <property type="entry name" value="P-loop containing nucleotide triphosphate hydrolases"/>
    <property type="match status" value="1"/>
</dbReference>
<evidence type="ECO:0000313" key="3">
    <source>
        <dbReference type="EMBL" id="MBW14965.1"/>
    </source>
</evidence>
<name>A0A2H8TLF0_9HEMI</name>
<evidence type="ECO:0000256" key="1">
    <source>
        <dbReference type="ARBA" id="ARBA00005446"/>
    </source>
</evidence>
<protein>
    <submittedName>
        <fullName evidence="3">ATP-dependent DNA helicase Q5</fullName>
    </submittedName>
</protein>
<dbReference type="EMBL" id="GFXV01003160">
    <property type="protein sequence ID" value="MBW14965.1"/>
    <property type="molecule type" value="Transcribed_RNA"/>
</dbReference>
<dbReference type="GO" id="GO:0003676">
    <property type="term" value="F:nucleic acid binding"/>
    <property type="evidence" value="ECO:0007669"/>
    <property type="project" value="InterPro"/>
</dbReference>
<dbReference type="GO" id="GO:0043138">
    <property type="term" value="F:3'-5' DNA helicase activity"/>
    <property type="evidence" value="ECO:0007669"/>
    <property type="project" value="TreeGrafter"/>
</dbReference>
<gene>
    <name evidence="3" type="primary">RECQL5_1</name>
</gene>
<dbReference type="OrthoDB" id="10261556at2759"/>